<dbReference type="SMART" id="SM01043">
    <property type="entry name" value="BTAD"/>
    <property type="match status" value="1"/>
</dbReference>
<dbReference type="InterPro" id="IPR011990">
    <property type="entry name" value="TPR-like_helical_dom_sf"/>
</dbReference>
<dbReference type="SUPFAM" id="SSF52540">
    <property type="entry name" value="P-loop containing nucleoside triphosphate hydrolases"/>
    <property type="match status" value="1"/>
</dbReference>
<dbReference type="Gene3D" id="1.10.10.10">
    <property type="entry name" value="Winged helix-like DNA-binding domain superfamily/Winged helix DNA-binding domain"/>
    <property type="match status" value="1"/>
</dbReference>
<evidence type="ECO:0000256" key="2">
    <source>
        <dbReference type="ARBA" id="ARBA00023125"/>
    </source>
</evidence>
<evidence type="ECO:0000256" key="1">
    <source>
        <dbReference type="ARBA" id="ARBA00005820"/>
    </source>
</evidence>
<feature type="coiled-coil region" evidence="4">
    <location>
        <begin position="144"/>
        <end position="171"/>
    </location>
</feature>
<dbReference type="SUPFAM" id="SSF48452">
    <property type="entry name" value="TPR-like"/>
    <property type="match status" value="3"/>
</dbReference>
<dbReference type="Pfam" id="PF03704">
    <property type="entry name" value="BTAD"/>
    <property type="match status" value="1"/>
</dbReference>
<dbReference type="InterPro" id="IPR001867">
    <property type="entry name" value="OmpR/PhoB-type_DNA-bd"/>
</dbReference>
<name>A0A841E7P8_9ACTN</name>
<organism evidence="6 7">
    <name type="scientific">Streptomonospora salina</name>
    <dbReference type="NCBI Taxonomy" id="104205"/>
    <lineage>
        <taxon>Bacteria</taxon>
        <taxon>Bacillati</taxon>
        <taxon>Actinomycetota</taxon>
        <taxon>Actinomycetes</taxon>
        <taxon>Streptosporangiales</taxon>
        <taxon>Nocardiopsidaceae</taxon>
        <taxon>Streptomonospora</taxon>
    </lineage>
</organism>
<dbReference type="InterPro" id="IPR016032">
    <property type="entry name" value="Sig_transdc_resp-reg_C-effctor"/>
</dbReference>
<evidence type="ECO:0000259" key="5">
    <source>
        <dbReference type="PROSITE" id="PS51755"/>
    </source>
</evidence>
<proteinExistence type="inferred from homology"/>
<dbReference type="PROSITE" id="PS51755">
    <property type="entry name" value="OMPR_PHOB"/>
    <property type="match status" value="1"/>
</dbReference>
<dbReference type="EMBL" id="JACHLY010000001">
    <property type="protein sequence ID" value="MBB5996580.1"/>
    <property type="molecule type" value="Genomic_DNA"/>
</dbReference>
<dbReference type="Pfam" id="PF00486">
    <property type="entry name" value="Trans_reg_C"/>
    <property type="match status" value="1"/>
</dbReference>
<dbReference type="SUPFAM" id="SSF46894">
    <property type="entry name" value="C-terminal effector domain of the bipartite response regulators"/>
    <property type="match status" value="1"/>
</dbReference>
<dbReference type="CDD" id="cd15831">
    <property type="entry name" value="BTAD"/>
    <property type="match status" value="1"/>
</dbReference>
<dbReference type="SMART" id="SM00862">
    <property type="entry name" value="Trans_reg_C"/>
    <property type="match status" value="1"/>
</dbReference>
<dbReference type="GO" id="GO:0000160">
    <property type="term" value="P:phosphorelay signal transduction system"/>
    <property type="evidence" value="ECO:0007669"/>
    <property type="project" value="InterPro"/>
</dbReference>
<accession>A0A841E7P8</accession>
<comment type="similarity">
    <text evidence="1">Belongs to the AfsR/DnrI/RedD regulatory family.</text>
</comment>
<evidence type="ECO:0000313" key="6">
    <source>
        <dbReference type="EMBL" id="MBB5996580.1"/>
    </source>
</evidence>
<evidence type="ECO:0000256" key="4">
    <source>
        <dbReference type="SAM" id="Coils"/>
    </source>
</evidence>
<dbReference type="InterPro" id="IPR027417">
    <property type="entry name" value="P-loop_NTPase"/>
</dbReference>
<feature type="domain" description="OmpR/PhoB-type" evidence="5">
    <location>
        <begin position="1"/>
        <end position="96"/>
    </location>
</feature>
<dbReference type="Proteomes" id="UP000578077">
    <property type="component" value="Unassembled WGS sequence"/>
</dbReference>
<keyword evidence="7" id="KW-1185">Reference proteome</keyword>
<dbReference type="Gene3D" id="1.25.40.10">
    <property type="entry name" value="Tetratricopeptide repeat domain"/>
    <property type="match status" value="3"/>
</dbReference>
<dbReference type="GO" id="GO:0003677">
    <property type="term" value="F:DNA binding"/>
    <property type="evidence" value="ECO:0007669"/>
    <property type="project" value="UniProtKB-UniRule"/>
</dbReference>
<dbReference type="PRINTS" id="PR00364">
    <property type="entry name" value="DISEASERSIST"/>
</dbReference>
<protein>
    <submittedName>
        <fullName evidence="6">Putative ATPase/DNA-binding SARP family transcriptional activator</fullName>
    </submittedName>
</protein>
<evidence type="ECO:0000256" key="3">
    <source>
        <dbReference type="PROSITE-ProRule" id="PRU01091"/>
    </source>
</evidence>
<dbReference type="InterPro" id="IPR005158">
    <property type="entry name" value="BTAD"/>
</dbReference>
<dbReference type="PANTHER" id="PTHR47691:SF3">
    <property type="entry name" value="HTH-TYPE TRANSCRIPTIONAL REGULATOR RV0890C-RELATED"/>
    <property type="match status" value="1"/>
</dbReference>
<evidence type="ECO:0000313" key="7">
    <source>
        <dbReference type="Proteomes" id="UP000578077"/>
    </source>
</evidence>
<feature type="DNA-binding region" description="OmpR/PhoB-type" evidence="3">
    <location>
        <begin position="1"/>
        <end position="96"/>
    </location>
</feature>
<sequence>MRFGVLGPLAVWTDEGTAVQVPGVKVRTLLADLLAHAGRPVSADRLVADLWGEEPPANPAGALQAKVSQLRRSLEDAEPGGRALVEWRTPGYLLRVESSHVDAGRFARITAQARDSGAPRARTALLTDALELFRGPAYADFADAEFARTEIARLEEQRTTALEDLADARLELGEYRPLAGELDALVEQHPLRERLRGAHIRALYQSGRQSDALASYERMRVRLRTELGADPGPELVRLHQAVLQQDPALRPDPPHQAAARPRTNLPAPLLADGGLVGRDGDTADVRTRLAAGRLVTLTGPGGVGKTRLAVETAARAAEDFPGGTWLVELAAHHPTDTAQALAGAVLAALGIREDAGVGAAAGREYTGPLDRLTAALQAERPLLILDNCEHVVEAAAELAQVLLAAAPHVHILATAQEPLGITGELLYPVPPLQLPDPDADVHAMEHTPAVRLFVDRTAAAAPGFALDPDNAAAVASICRRLDGIPLALELAATRVRSLGVRELAARLDDRFRILTAGNRDAPARQRTLRAMIDWSWEPLPEPERAVLRRLAVHADGCTLEAAEDVCSGGEVAAADVLDLLSRLVDRSLVVAETAPGTRAGGGAEHGTAARPSPRYRLLESVAAYCLERADEAGETDAVRHRHAHYYTRLAEQARPRLRGSGQHAWLERMDTESANMRAALDTAVRLGAASVALRLVNALAWYLILRGRYGQACESLRAALELPGAPAGPDRAAALSWLAALGFTTLGGADADERARDALEAYDRLDDPDGRAHAQWLLAFARQGSGDLAGSEKLVEQALSTFRARGNRWGIAAARSTRAETALARGCLAAARRDSEAAESLFQEVGDRWGQVQATRTRGLLAEIAGDYDAAERAHRSVLGLAEELKLWPLVSVQTAALGRLALLAGDVDDADELHEQARLLAAEQGDGSGEAFAATGLALGARRRGRLDTAEAHLRRLLAWNRRTGYQPGTALVLAELGFVAEQRGDAGAAAALHAEGLAVARETGNPRAVALALEGTAGAAALAGDHRRAAHLLGEATAARASADAPLPGAERGDVDRISAASRRAIGGAEFDAAFARGSGAE</sequence>
<keyword evidence="2 3" id="KW-0238">DNA-binding</keyword>
<gene>
    <name evidence="6" type="ORF">HNR25_000331</name>
</gene>
<dbReference type="PANTHER" id="PTHR47691">
    <property type="entry name" value="REGULATOR-RELATED"/>
    <property type="match status" value="1"/>
</dbReference>
<reference evidence="6 7" key="1">
    <citation type="submission" date="2020-08" db="EMBL/GenBank/DDBJ databases">
        <title>Sequencing the genomes of 1000 actinobacteria strains.</title>
        <authorList>
            <person name="Klenk H.-P."/>
        </authorList>
    </citation>
    <scope>NUCLEOTIDE SEQUENCE [LARGE SCALE GENOMIC DNA]</scope>
    <source>
        <strain evidence="6 7">DSM 44593</strain>
    </source>
</reference>
<keyword evidence="4" id="KW-0175">Coiled coil</keyword>
<dbReference type="RefSeq" id="WP_184632822.1">
    <property type="nucleotide sequence ID" value="NZ_BAABKT010000006.1"/>
</dbReference>
<comment type="caution">
    <text evidence="6">The sequence shown here is derived from an EMBL/GenBank/DDBJ whole genome shotgun (WGS) entry which is preliminary data.</text>
</comment>
<dbReference type="AlphaFoldDB" id="A0A841E7P8"/>
<dbReference type="Gene3D" id="3.40.50.300">
    <property type="entry name" value="P-loop containing nucleotide triphosphate hydrolases"/>
    <property type="match status" value="1"/>
</dbReference>
<dbReference type="GO" id="GO:0006355">
    <property type="term" value="P:regulation of DNA-templated transcription"/>
    <property type="evidence" value="ECO:0007669"/>
    <property type="project" value="InterPro"/>
</dbReference>
<dbReference type="InterPro" id="IPR036388">
    <property type="entry name" value="WH-like_DNA-bd_sf"/>
</dbReference>